<dbReference type="InterPro" id="IPR007110">
    <property type="entry name" value="Ig-like_dom"/>
</dbReference>
<dbReference type="OrthoDB" id="6419989at2759"/>
<dbReference type="PROSITE" id="PS50835">
    <property type="entry name" value="IG_LIKE"/>
    <property type="match status" value="1"/>
</dbReference>
<dbReference type="InterPro" id="IPR036179">
    <property type="entry name" value="Ig-like_dom_sf"/>
</dbReference>
<evidence type="ECO:0000313" key="2">
    <source>
        <dbReference type="RefSeq" id="XP_016981104.1"/>
    </source>
</evidence>
<feature type="domain" description="Ig-like" evidence="1">
    <location>
        <begin position="71"/>
        <end position="158"/>
    </location>
</feature>
<organism evidence="2">
    <name type="scientific">Drosophila rhopaloa</name>
    <name type="common">Fruit fly</name>
    <dbReference type="NCBI Taxonomy" id="1041015"/>
    <lineage>
        <taxon>Eukaryota</taxon>
        <taxon>Metazoa</taxon>
        <taxon>Ecdysozoa</taxon>
        <taxon>Arthropoda</taxon>
        <taxon>Hexapoda</taxon>
        <taxon>Insecta</taxon>
        <taxon>Pterygota</taxon>
        <taxon>Neoptera</taxon>
        <taxon>Endopterygota</taxon>
        <taxon>Diptera</taxon>
        <taxon>Brachycera</taxon>
        <taxon>Muscomorpha</taxon>
        <taxon>Ephydroidea</taxon>
        <taxon>Drosophilidae</taxon>
        <taxon>Drosophila</taxon>
        <taxon>Sophophora</taxon>
    </lineage>
</organism>
<dbReference type="InterPro" id="IPR013783">
    <property type="entry name" value="Ig-like_fold"/>
</dbReference>
<protein>
    <submittedName>
        <fullName evidence="2">Uncharacterized protein LOC108046062</fullName>
    </submittedName>
</protein>
<accession>A0A6P4EWJ1</accession>
<dbReference type="Gene3D" id="2.60.40.10">
    <property type="entry name" value="Immunoglobulins"/>
    <property type="match status" value="2"/>
</dbReference>
<dbReference type="AlphaFoldDB" id="A0A6P4EWJ1"/>
<reference evidence="2" key="1">
    <citation type="submission" date="2025-08" db="UniProtKB">
        <authorList>
            <consortium name="RefSeq"/>
        </authorList>
    </citation>
    <scope>IDENTIFICATION</scope>
</reference>
<dbReference type="FunFam" id="2.60.40.10:FF:000437">
    <property type="entry name" value="Beat-IIIc, isoform A"/>
    <property type="match status" value="1"/>
</dbReference>
<dbReference type="PANTHER" id="PTHR21261:SF8">
    <property type="entry name" value="BEATEN PATH IA, ISOFORM B-RELATED"/>
    <property type="match status" value="1"/>
</dbReference>
<dbReference type="SUPFAM" id="SSF48726">
    <property type="entry name" value="Immunoglobulin"/>
    <property type="match status" value="1"/>
</dbReference>
<dbReference type="RefSeq" id="XP_016981104.1">
    <property type="nucleotide sequence ID" value="XM_017125615.1"/>
</dbReference>
<dbReference type="GO" id="GO:0008045">
    <property type="term" value="P:motor neuron axon guidance"/>
    <property type="evidence" value="ECO:0007669"/>
    <property type="project" value="TreeGrafter"/>
</dbReference>
<dbReference type="PANTHER" id="PTHR21261">
    <property type="entry name" value="BEAT PROTEIN"/>
    <property type="match status" value="1"/>
</dbReference>
<sequence length="447" mass="49442">MLTLNGSSDPAGGEVFGETWSELVALRMQGPLPAHVLVTDGNCFSYLSCYCFISELSEALKDVRVRIPHAVRRSEKAILKCFYDIEDDSLYSVKWYKGRREFYRYTPKETPPMKVFHFPGVKVRRVSSNESQVVLDAVTMATSGKYSCEVSADAPSFHTLIAAAELEVIETPHNAPFISGIRPRYRVGDILRGNCTSRHSRPAANLTWTVNNEEVNPALVRHHKVLRDARNEMETAIVGIHFVVTDQHFDNGKLKLRCSAQLHDVYWKTTEKIVLETDLFPKHGNGANGNHVNPDDFYDQYALHEDSHFHNKKNSYLTQLQGEEDDGTEGGLEDGGAAWRGAGSSSCRPSASQSWALGGSLVAAVLSWTLARQLVSPLQAMVVMTKAGGAACNTSERCTIRRTGAVGMRVIATKGHPKSCLRVSKCSWKGCGCECGRTNSRCIRQLT</sequence>
<name>A0A6P4EWJ1_DRORH</name>
<proteinExistence type="predicted"/>
<evidence type="ECO:0000259" key="1">
    <source>
        <dbReference type="PROSITE" id="PS50835"/>
    </source>
</evidence>
<gene>
    <name evidence="2" type="primary">LOC108046062</name>
</gene>